<sequence>MCAKAGDQLFASSVTFDVFDAINSRQSTNPDFPPRGPRLFFLRTVQSRDRHKMFRFSCRSARALRPTSIRPCQAHGRLRRFPSHLSMLTWAEESSCFATEKPTGEGEGSVKSHRKPDTTGGNHVFVTFVSGKKLAYPRNRTCCDWRFVAVRPGENNMSREDLAEEREKSFQINNEWMNNNNEKSGA</sequence>
<name>A0ABN7AV74_9HEMI</name>
<dbReference type="EMBL" id="AP028914">
    <property type="protein sequence ID" value="BES96080.1"/>
    <property type="molecule type" value="Genomic_DNA"/>
</dbReference>
<evidence type="ECO:0000313" key="2">
    <source>
        <dbReference type="EMBL" id="BES96080.1"/>
    </source>
</evidence>
<keyword evidence="3" id="KW-1185">Reference proteome</keyword>
<gene>
    <name evidence="2" type="ORF">NTJ_08889</name>
</gene>
<evidence type="ECO:0000256" key="1">
    <source>
        <dbReference type="SAM" id="MobiDB-lite"/>
    </source>
</evidence>
<evidence type="ECO:0008006" key="4">
    <source>
        <dbReference type="Google" id="ProtNLM"/>
    </source>
</evidence>
<feature type="region of interest" description="Disordered" evidence="1">
    <location>
        <begin position="99"/>
        <end position="118"/>
    </location>
</feature>
<dbReference type="Proteomes" id="UP001307889">
    <property type="component" value="Chromosome 6"/>
</dbReference>
<reference evidence="2 3" key="1">
    <citation type="submission" date="2023-09" db="EMBL/GenBank/DDBJ databases">
        <title>Nesidiocoris tenuis whole genome shotgun sequence.</title>
        <authorList>
            <person name="Shibata T."/>
            <person name="Shimoda M."/>
            <person name="Kobayashi T."/>
            <person name="Uehara T."/>
        </authorList>
    </citation>
    <scope>NUCLEOTIDE SEQUENCE [LARGE SCALE GENOMIC DNA]</scope>
    <source>
        <strain evidence="2 3">Japan</strain>
    </source>
</reference>
<organism evidence="2 3">
    <name type="scientific">Nesidiocoris tenuis</name>
    <dbReference type="NCBI Taxonomy" id="355587"/>
    <lineage>
        <taxon>Eukaryota</taxon>
        <taxon>Metazoa</taxon>
        <taxon>Ecdysozoa</taxon>
        <taxon>Arthropoda</taxon>
        <taxon>Hexapoda</taxon>
        <taxon>Insecta</taxon>
        <taxon>Pterygota</taxon>
        <taxon>Neoptera</taxon>
        <taxon>Paraneoptera</taxon>
        <taxon>Hemiptera</taxon>
        <taxon>Heteroptera</taxon>
        <taxon>Panheteroptera</taxon>
        <taxon>Cimicomorpha</taxon>
        <taxon>Miridae</taxon>
        <taxon>Dicyphina</taxon>
        <taxon>Nesidiocoris</taxon>
    </lineage>
</organism>
<evidence type="ECO:0000313" key="3">
    <source>
        <dbReference type="Proteomes" id="UP001307889"/>
    </source>
</evidence>
<proteinExistence type="predicted"/>
<accession>A0ABN7AV74</accession>
<protein>
    <recommendedName>
        <fullName evidence="4">CUB domain-containing protein</fullName>
    </recommendedName>
</protein>